<evidence type="ECO:0000313" key="1">
    <source>
        <dbReference type="EMBL" id="CAF1267778.1"/>
    </source>
</evidence>
<proteinExistence type="predicted"/>
<dbReference type="EMBL" id="CAJNOW010000227">
    <property type="protein sequence ID" value="CAF1267778.1"/>
    <property type="molecule type" value="Genomic_DNA"/>
</dbReference>
<accession>A0A815B8F4</accession>
<evidence type="ECO:0000313" key="2">
    <source>
        <dbReference type="Proteomes" id="UP000663834"/>
    </source>
</evidence>
<protein>
    <submittedName>
        <fullName evidence="1">Uncharacterized protein</fullName>
    </submittedName>
</protein>
<gene>
    <name evidence="1" type="ORF">KQP761_LOCUS3134</name>
</gene>
<sequence length="69" mass="7659">MGPNFYPIYFNIPFRSCFTKSQYDLLEPVSIPNSSVQLKKSSQLKSPPTAASMGGQFAAMQLQPQTKSK</sequence>
<dbReference type="AlphaFoldDB" id="A0A815B8F4"/>
<reference evidence="1" key="1">
    <citation type="submission" date="2021-02" db="EMBL/GenBank/DDBJ databases">
        <authorList>
            <person name="Nowell W R."/>
        </authorList>
    </citation>
    <scope>NUCLEOTIDE SEQUENCE</scope>
</reference>
<feature type="non-terminal residue" evidence="1">
    <location>
        <position position="69"/>
    </location>
</feature>
<dbReference type="Proteomes" id="UP000663834">
    <property type="component" value="Unassembled WGS sequence"/>
</dbReference>
<comment type="caution">
    <text evidence="1">The sequence shown here is derived from an EMBL/GenBank/DDBJ whole genome shotgun (WGS) entry which is preliminary data.</text>
</comment>
<organism evidence="1 2">
    <name type="scientific">Rotaria magnacalcarata</name>
    <dbReference type="NCBI Taxonomy" id="392030"/>
    <lineage>
        <taxon>Eukaryota</taxon>
        <taxon>Metazoa</taxon>
        <taxon>Spiralia</taxon>
        <taxon>Gnathifera</taxon>
        <taxon>Rotifera</taxon>
        <taxon>Eurotatoria</taxon>
        <taxon>Bdelloidea</taxon>
        <taxon>Philodinida</taxon>
        <taxon>Philodinidae</taxon>
        <taxon>Rotaria</taxon>
    </lineage>
</organism>
<name>A0A815B8F4_9BILA</name>